<dbReference type="OrthoDB" id="569023at2"/>
<organism evidence="2 3">
    <name type="scientific">Cylindrospermum stagnale PCC 7417</name>
    <dbReference type="NCBI Taxonomy" id="56107"/>
    <lineage>
        <taxon>Bacteria</taxon>
        <taxon>Bacillati</taxon>
        <taxon>Cyanobacteriota</taxon>
        <taxon>Cyanophyceae</taxon>
        <taxon>Nostocales</taxon>
        <taxon>Nostocaceae</taxon>
        <taxon>Cylindrospermum</taxon>
    </lineage>
</organism>
<feature type="transmembrane region" description="Helical" evidence="1">
    <location>
        <begin position="198"/>
        <end position="219"/>
    </location>
</feature>
<protein>
    <submittedName>
        <fullName evidence="2">Uncharacterized protein</fullName>
    </submittedName>
</protein>
<keyword evidence="1" id="KW-1133">Transmembrane helix</keyword>
<sequence>MSQIITFSNKAVSNLTTPQLLKGGLYLTWAASLLLLVTTISGVQKQRHAIKTVGNDATPSIVTAQRLKDALAGMDANAANELLVPPGQNQEAAKGYRERYEAVAERLVTAAENISYGDKERKAIETMQLGLGDYIAKIQQARDFHARGETNAMLFAYRAAGEIMDKTLLPASDELDKINLQALEDTYAEQKLAASKSLMLIFVSGVALINVLVGLQIFLSLRMRRTLNPGLLGATAIAIIFLYYTGGALLSASQNLRVAKEDAFTSMHSLRQARAAAYIANTTESRYLLDSAFSRNHEQAFIKNITQIAQLPNGQTFESIAAAYSAQGKKVDGFKGYLAEELNNVTFDGEQKAMVENLLTLGKYVAIDGQIRQLERSGKHQEAIALCLGMKPGESNWAFDEFRNANQKAFDINQDAFDKAIKQGFQDVYGFEMITPVALSAIALLSLFGLLPRLKEYSA</sequence>
<evidence type="ECO:0000256" key="1">
    <source>
        <dbReference type="SAM" id="Phobius"/>
    </source>
</evidence>
<dbReference type="HOGENOM" id="CLU_598121_0_0_3"/>
<proteinExistence type="predicted"/>
<evidence type="ECO:0000313" key="2">
    <source>
        <dbReference type="EMBL" id="AFZ25430.1"/>
    </source>
</evidence>
<keyword evidence="1" id="KW-0472">Membrane</keyword>
<dbReference type="AlphaFoldDB" id="K9WYI4"/>
<reference evidence="2 3" key="1">
    <citation type="submission" date="2012-06" db="EMBL/GenBank/DDBJ databases">
        <title>Finished chromosome of genome of Cylindrospermum stagnale PCC 7417.</title>
        <authorList>
            <consortium name="US DOE Joint Genome Institute"/>
            <person name="Gugger M."/>
            <person name="Coursin T."/>
            <person name="Rippka R."/>
            <person name="Tandeau De Marsac N."/>
            <person name="Huntemann M."/>
            <person name="Wei C.-L."/>
            <person name="Han J."/>
            <person name="Detter J.C."/>
            <person name="Han C."/>
            <person name="Tapia R."/>
            <person name="Chen A."/>
            <person name="Kyrpides N."/>
            <person name="Mavromatis K."/>
            <person name="Markowitz V."/>
            <person name="Szeto E."/>
            <person name="Ivanova N."/>
            <person name="Pagani I."/>
            <person name="Pati A."/>
            <person name="Goodwin L."/>
            <person name="Nordberg H.P."/>
            <person name="Cantor M.N."/>
            <person name="Hua S.X."/>
            <person name="Woyke T."/>
            <person name="Kerfeld C.A."/>
        </authorList>
    </citation>
    <scope>NUCLEOTIDE SEQUENCE [LARGE SCALE GENOMIC DNA]</scope>
    <source>
        <strain evidence="2 3">PCC 7417</strain>
    </source>
</reference>
<feature type="transmembrane region" description="Helical" evidence="1">
    <location>
        <begin position="231"/>
        <end position="250"/>
    </location>
</feature>
<dbReference type="STRING" id="56107.Cylst_3275"/>
<dbReference type="KEGG" id="csg:Cylst_3275"/>
<feature type="transmembrane region" description="Helical" evidence="1">
    <location>
        <begin position="23"/>
        <end position="43"/>
    </location>
</feature>
<accession>K9WYI4</accession>
<dbReference type="EMBL" id="CP003642">
    <property type="protein sequence ID" value="AFZ25430.1"/>
    <property type="molecule type" value="Genomic_DNA"/>
</dbReference>
<dbReference type="Proteomes" id="UP000010475">
    <property type="component" value="Chromosome"/>
</dbReference>
<keyword evidence="3" id="KW-1185">Reference proteome</keyword>
<gene>
    <name evidence="2" type="ORF">Cylst_3275</name>
</gene>
<keyword evidence="1" id="KW-0812">Transmembrane</keyword>
<dbReference type="RefSeq" id="WP_015208679.1">
    <property type="nucleotide sequence ID" value="NC_019757.1"/>
</dbReference>
<evidence type="ECO:0000313" key="3">
    <source>
        <dbReference type="Proteomes" id="UP000010475"/>
    </source>
</evidence>
<dbReference type="eggNOG" id="ENOG5031WEA">
    <property type="taxonomic scope" value="Bacteria"/>
</dbReference>
<feature type="transmembrane region" description="Helical" evidence="1">
    <location>
        <begin position="429"/>
        <end position="451"/>
    </location>
</feature>
<name>K9WYI4_9NOST</name>